<reference evidence="13" key="2">
    <citation type="journal article" date="2023" name="IMA Fungus">
        <title>Comparative genomic study of the Penicillium genus elucidates a diverse pangenome and 15 lateral gene transfer events.</title>
        <authorList>
            <person name="Petersen C."/>
            <person name="Sorensen T."/>
            <person name="Nielsen M.R."/>
            <person name="Sondergaard T.E."/>
            <person name="Sorensen J.L."/>
            <person name="Fitzpatrick D.A."/>
            <person name="Frisvad J.C."/>
            <person name="Nielsen K.L."/>
        </authorList>
    </citation>
    <scope>NUCLEOTIDE SEQUENCE</scope>
    <source>
        <strain evidence="13">IBT 21472</strain>
    </source>
</reference>
<dbReference type="Proteomes" id="UP001147746">
    <property type="component" value="Unassembled WGS sequence"/>
</dbReference>
<evidence type="ECO:0000256" key="2">
    <source>
        <dbReference type="ARBA" id="ARBA00004687"/>
    </source>
</evidence>
<name>A0A9W9PUL1_9EURO</name>
<reference evidence="13" key="1">
    <citation type="submission" date="2022-12" db="EMBL/GenBank/DDBJ databases">
        <authorList>
            <person name="Petersen C."/>
        </authorList>
    </citation>
    <scope>NUCLEOTIDE SEQUENCE</scope>
    <source>
        <strain evidence="13">IBT 21472</strain>
    </source>
</reference>
<keyword evidence="8 12" id="KW-0256">Endoplasmic reticulum</keyword>
<dbReference type="PANTHER" id="PTHR22760">
    <property type="entry name" value="GLYCOSYLTRANSFERASE"/>
    <property type="match status" value="1"/>
</dbReference>
<comment type="caution">
    <text evidence="13">The sequence shown here is derived from an EMBL/GenBank/DDBJ whole genome shotgun (WGS) entry which is preliminary data.</text>
</comment>
<accession>A0A9W9PUL1</accession>
<keyword evidence="14" id="KW-1185">Reference proteome</keyword>
<keyword evidence="5 12" id="KW-0328">Glycosyltransferase</keyword>
<protein>
    <recommendedName>
        <fullName evidence="12">Mannosyltransferase</fullName>
        <ecNumber evidence="12">2.4.1.-</ecNumber>
    </recommendedName>
</protein>
<evidence type="ECO:0000256" key="4">
    <source>
        <dbReference type="ARBA" id="ARBA00022502"/>
    </source>
</evidence>
<evidence type="ECO:0000313" key="13">
    <source>
        <dbReference type="EMBL" id="KAJ5311687.1"/>
    </source>
</evidence>
<dbReference type="OrthoDB" id="416834at2759"/>
<dbReference type="AlphaFoldDB" id="A0A9W9PUL1"/>
<evidence type="ECO:0000256" key="11">
    <source>
        <dbReference type="ARBA" id="ARBA00024708"/>
    </source>
</evidence>
<comment type="subcellular location">
    <subcellularLocation>
        <location evidence="1 12">Endoplasmic reticulum membrane</location>
        <topology evidence="1 12">Multi-pass membrane protein</topology>
    </subcellularLocation>
</comment>
<dbReference type="EC" id="2.4.1.-" evidence="12"/>
<dbReference type="EMBL" id="JAPZBO010000007">
    <property type="protein sequence ID" value="KAJ5311687.1"/>
    <property type="molecule type" value="Genomic_DNA"/>
</dbReference>
<keyword evidence="9 12" id="KW-1133">Transmembrane helix</keyword>
<keyword evidence="6" id="KW-0808">Transferase</keyword>
<feature type="transmembrane region" description="Helical" evidence="12">
    <location>
        <begin position="425"/>
        <end position="444"/>
    </location>
</feature>
<comment type="similarity">
    <text evidence="3">Belongs to the glycosyltransferase 22 family. PIGB subfamily.</text>
</comment>
<organism evidence="13 14">
    <name type="scientific">Penicillium atrosanguineum</name>
    <dbReference type="NCBI Taxonomy" id="1132637"/>
    <lineage>
        <taxon>Eukaryota</taxon>
        <taxon>Fungi</taxon>
        <taxon>Dikarya</taxon>
        <taxon>Ascomycota</taxon>
        <taxon>Pezizomycotina</taxon>
        <taxon>Eurotiomycetes</taxon>
        <taxon>Eurotiomycetidae</taxon>
        <taxon>Eurotiales</taxon>
        <taxon>Aspergillaceae</taxon>
        <taxon>Penicillium</taxon>
    </lineage>
</organism>
<evidence type="ECO:0000256" key="12">
    <source>
        <dbReference type="RuleBase" id="RU363075"/>
    </source>
</evidence>
<comment type="function">
    <text evidence="11">Mannosyltransferase involved in glycosylphosphatidylinositol-anchor biosynthesis. Transfers the third mannose to Man2-GlcN-acyl-PI during GPI precursor assembly.</text>
</comment>
<dbReference type="GO" id="GO:0006506">
    <property type="term" value="P:GPI anchor biosynthetic process"/>
    <property type="evidence" value="ECO:0007669"/>
    <property type="project" value="UniProtKB-KW"/>
</dbReference>
<comment type="pathway">
    <text evidence="2">Glycolipid biosynthesis; glycosylphosphatidylinositol-anchor biosynthesis.</text>
</comment>
<gene>
    <name evidence="13" type="ORF">N7476_007547</name>
</gene>
<evidence type="ECO:0000256" key="8">
    <source>
        <dbReference type="ARBA" id="ARBA00022824"/>
    </source>
</evidence>
<dbReference type="InterPro" id="IPR005599">
    <property type="entry name" value="GPI_mannosylTrfase"/>
</dbReference>
<evidence type="ECO:0000256" key="6">
    <source>
        <dbReference type="ARBA" id="ARBA00022679"/>
    </source>
</evidence>
<evidence type="ECO:0000256" key="1">
    <source>
        <dbReference type="ARBA" id="ARBA00004477"/>
    </source>
</evidence>
<keyword evidence="4" id="KW-0337">GPI-anchor biosynthesis</keyword>
<feature type="transmembrane region" description="Helical" evidence="12">
    <location>
        <begin position="366"/>
        <end position="383"/>
    </location>
</feature>
<sequence>MTTNATRRVSHPPSPATSILLFLVAFRILNAFVVRTFFQPDEFFQSLEPAWQIAFGQGEGKDRGAWVTWEWEHQLRSSLHPFLFAAIYKVIDLLASALSLPAATRADLLIAGPKIAQAVVSAIGDFYTWKLASRVYGTDSRGAWTALIVTVLSPWQFFCSTRTLSNCLETTLTIVALDLWPWKWSAGAVSDDELSKSATERGRAENQKLLWRYENHQIQSKQPLTRIAYSLRQCLCLAAFACILRPTNILIWATLASVAWVRTFWLQRKVLVRETLLCGSAVLAVTAVSDRLFYGFWTFPPLRFLYFNLAQSLAVFYGRNRWDYYITEGYPLLLTTALPFAIVGLYRTLKIRAYSPADQVQTTIRVQLATVCLVMPFVLSLIAHKEVRFIYPLLPSLHILAAPPLVQYFYPAVYSRSSRHTPQRLALLFLVFANLVIAFYTTVYHGSGALDVLTYLRNQHDRHAADGRDTPYSHLVGTIPEPGITAGFLMPCHSTPWRSHLVYPSINAWALSCEPPVDFSEEEKAVYRDEADQFYDDTSQFLRKHMVGGLHRIPRRPSYVLGSMSLSTPVNPNQHQWPDYLIFFAQLEPTLHSLLRASSYGECWRTHNTHWHDDWRRHGDIIVWCLDPREQDSWRTETRRRETESLDHQFDRIVEAIKKEALGQRKRTWQSFIPSLSKPSSSSTWTTWNRSAKSLFAPQSPRTWPWTTRSRMDTFLSRFRKPSPVVRTWIPSLPSWNSLPSPSWPSWPSFLGGESKTKHIPARDLWS</sequence>
<evidence type="ECO:0000313" key="14">
    <source>
        <dbReference type="Proteomes" id="UP001147746"/>
    </source>
</evidence>
<feature type="transmembrane region" description="Helical" evidence="12">
    <location>
        <begin position="329"/>
        <end position="346"/>
    </location>
</feature>
<evidence type="ECO:0000256" key="7">
    <source>
        <dbReference type="ARBA" id="ARBA00022692"/>
    </source>
</evidence>
<evidence type="ECO:0000256" key="5">
    <source>
        <dbReference type="ARBA" id="ARBA00022676"/>
    </source>
</evidence>
<comment type="caution">
    <text evidence="12">Lacks conserved residue(s) required for the propagation of feature annotation.</text>
</comment>
<evidence type="ECO:0000256" key="9">
    <source>
        <dbReference type="ARBA" id="ARBA00022989"/>
    </source>
</evidence>
<evidence type="ECO:0000256" key="3">
    <source>
        <dbReference type="ARBA" id="ARBA00006065"/>
    </source>
</evidence>
<keyword evidence="10 12" id="KW-0472">Membrane</keyword>
<dbReference type="GO" id="GO:0000026">
    <property type="term" value="F:alpha-1,2-mannosyltransferase activity"/>
    <property type="evidence" value="ECO:0007669"/>
    <property type="project" value="TreeGrafter"/>
</dbReference>
<evidence type="ECO:0000256" key="10">
    <source>
        <dbReference type="ARBA" id="ARBA00023136"/>
    </source>
</evidence>
<proteinExistence type="inferred from homology"/>
<keyword evidence="7 12" id="KW-0812">Transmembrane</keyword>
<dbReference type="Pfam" id="PF03901">
    <property type="entry name" value="Glyco_transf_22"/>
    <property type="match status" value="1"/>
</dbReference>
<dbReference type="PANTHER" id="PTHR22760:SF4">
    <property type="entry name" value="GPI MANNOSYLTRANSFERASE 3"/>
    <property type="match status" value="1"/>
</dbReference>
<dbReference type="GO" id="GO:0005789">
    <property type="term" value="C:endoplasmic reticulum membrane"/>
    <property type="evidence" value="ECO:0007669"/>
    <property type="project" value="UniProtKB-SubCell"/>
</dbReference>